<dbReference type="InterPro" id="IPR011008">
    <property type="entry name" value="Dimeric_a/b-barrel"/>
</dbReference>
<organism evidence="1 2">
    <name type="scientific">Yinghuangia aomiensis</name>
    <dbReference type="NCBI Taxonomy" id="676205"/>
    <lineage>
        <taxon>Bacteria</taxon>
        <taxon>Bacillati</taxon>
        <taxon>Actinomycetota</taxon>
        <taxon>Actinomycetes</taxon>
        <taxon>Kitasatosporales</taxon>
        <taxon>Streptomycetaceae</taxon>
        <taxon>Yinghuangia</taxon>
    </lineage>
</organism>
<name>A0ABP9GNV2_9ACTN</name>
<reference evidence="2" key="1">
    <citation type="journal article" date="2019" name="Int. J. Syst. Evol. Microbiol.">
        <title>The Global Catalogue of Microorganisms (GCM) 10K type strain sequencing project: providing services to taxonomists for standard genome sequencing and annotation.</title>
        <authorList>
            <consortium name="The Broad Institute Genomics Platform"/>
            <consortium name="The Broad Institute Genome Sequencing Center for Infectious Disease"/>
            <person name="Wu L."/>
            <person name="Ma J."/>
        </authorList>
    </citation>
    <scope>NUCLEOTIDE SEQUENCE [LARGE SCALE GENOMIC DNA]</scope>
    <source>
        <strain evidence="2">JCM 17986</strain>
    </source>
</reference>
<evidence type="ECO:0008006" key="3">
    <source>
        <dbReference type="Google" id="ProtNLM"/>
    </source>
</evidence>
<protein>
    <recommendedName>
        <fullName evidence="3">ABM domain-containing protein</fullName>
    </recommendedName>
</protein>
<dbReference type="RefSeq" id="WP_345673645.1">
    <property type="nucleotide sequence ID" value="NZ_BAABHS010000002.1"/>
</dbReference>
<gene>
    <name evidence="1" type="ORF">GCM10023205_06030</name>
</gene>
<evidence type="ECO:0000313" key="1">
    <source>
        <dbReference type="EMBL" id="GAA4948659.1"/>
    </source>
</evidence>
<comment type="caution">
    <text evidence="1">The sequence shown here is derived from an EMBL/GenBank/DDBJ whole genome shotgun (WGS) entry which is preliminary data.</text>
</comment>
<dbReference type="SUPFAM" id="SSF54909">
    <property type="entry name" value="Dimeric alpha+beta barrel"/>
    <property type="match status" value="1"/>
</dbReference>
<proteinExistence type="predicted"/>
<accession>A0ABP9GNV2</accession>
<dbReference type="Proteomes" id="UP001500466">
    <property type="component" value="Unassembled WGS sequence"/>
</dbReference>
<keyword evidence="2" id="KW-1185">Reference proteome</keyword>
<dbReference type="EMBL" id="BAABHS010000002">
    <property type="protein sequence ID" value="GAA4948659.1"/>
    <property type="molecule type" value="Genomic_DNA"/>
</dbReference>
<sequence>MTAPVTASMWEAKAEPGSADALVEWVYATALPSLRSAPGLTRAEVFRSADSRVVVISLWTGDPAGLPDPPADLLARPPHAWDFEQVQR</sequence>
<evidence type="ECO:0000313" key="2">
    <source>
        <dbReference type="Proteomes" id="UP001500466"/>
    </source>
</evidence>